<protein>
    <submittedName>
        <fullName evidence="2">Uncharacterized protein</fullName>
    </submittedName>
</protein>
<proteinExistence type="predicted"/>
<evidence type="ECO:0000256" key="1">
    <source>
        <dbReference type="SAM" id="MobiDB-lite"/>
    </source>
</evidence>
<dbReference type="EMBL" id="LLXI01000772">
    <property type="protein sequence ID" value="PKY49687.1"/>
    <property type="molecule type" value="Genomic_DNA"/>
</dbReference>
<organism evidence="2 3">
    <name type="scientific">Rhizophagus irregularis</name>
    <dbReference type="NCBI Taxonomy" id="588596"/>
    <lineage>
        <taxon>Eukaryota</taxon>
        <taxon>Fungi</taxon>
        <taxon>Fungi incertae sedis</taxon>
        <taxon>Mucoromycota</taxon>
        <taxon>Glomeromycotina</taxon>
        <taxon>Glomeromycetes</taxon>
        <taxon>Glomerales</taxon>
        <taxon>Glomeraceae</taxon>
        <taxon>Rhizophagus</taxon>
    </lineage>
</organism>
<comment type="caution">
    <text evidence="2">The sequence shown here is derived from an EMBL/GenBank/DDBJ whole genome shotgun (WGS) entry which is preliminary data.</text>
</comment>
<reference evidence="2 3" key="1">
    <citation type="submission" date="2015-10" db="EMBL/GenBank/DDBJ databases">
        <title>Genome analyses suggest a sexual origin of heterokaryosis in a supposedly ancient asexual fungus.</title>
        <authorList>
            <person name="Ropars J."/>
            <person name="Sedzielewska K."/>
            <person name="Noel J."/>
            <person name="Charron P."/>
            <person name="Farinelli L."/>
            <person name="Marton T."/>
            <person name="Kruger M."/>
            <person name="Pelin A."/>
            <person name="Brachmann A."/>
            <person name="Corradi N."/>
        </authorList>
    </citation>
    <scope>NUCLEOTIDE SEQUENCE [LARGE SCALE GENOMIC DNA]</scope>
    <source>
        <strain evidence="2 3">A4</strain>
    </source>
</reference>
<keyword evidence="3" id="KW-1185">Reference proteome</keyword>
<dbReference type="AlphaFoldDB" id="A0A2I1GSV4"/>
<evidence type="ECO:0000313" key="3">
    <source>
        <dbReference type="Proteomes" id="UP000234323"/>
    </source>
</evidence>
<dbReference type="Proteomes" id="UP000234323">
    <property type="component" value="Unassembled WGS sequence"/>
</dbReference>
<feature type="compositionally biased region" description="Basic and acidic residues" evidence="1">
    <location>
        <begin position="67"/>
        <end position="79"/>
    </location>
</feature>
<feature type="region of interest" description="Disordered" evidence="1">
    <location>
        <begin position="67"/>
        <end position="112"/>
    </location>
</feature>
<accession>A0A2I1GSV4</accession>
<gene>
    <name evidence="2" type="ORF">RhiirA4_465768</name>
</gene>
<name>A0A2I1GSV4_9GLOM</name>
<evidence type="ECO:0000313" key="2">
    <source>
        <dbReference type="EMBL" id="PKY49687.1"/>
    </source>
</evidence>
<sequence>MFAAFGKEKLDRINSTILPLKIAKWKYKEKELLTIHYAYILAICDILLNPKSSSIKCNDKDHNEIAVAEKKETDEEKKNKQGSQESQKEKFSEAGGSDDYNKFMNDLDSQFF</sequence>